<protein>
    <submittedName>
        <fullName evidence="3">ScbA/BarX family gamma-butyrolactone biosynthesis protein</fullName>
    </submittedName>
</protein>
<dbReference type="NCBIfam" id="NF041195">
    <property type="entry name" value="ScbA_BarX_GamBu"/>
    <property type="match status" value="1"/>
</dbReference>
<accession>A0AB39MQ04</accession>
<dbReference type="EMBL" id="CP163431">
    <property type="protein sequence ID" value="XDQ07069.1"/>
    <property type="molecule type" value="Genomic_DNA"/>
</dbReference>
<gene>
    <name evidence="3" type="ORF">AB5J58_45830</name>
</gene>
<dbReference type="Pfam" id="PF03756">
    <property type="entry name" value="AfsA"/>
    <property type="match status" value="2"/>
</dbReference>
<name>A0AB39MQ04_9ACTN</name>
<organism evidence="3">
    <name type="scientific">Streptomyces sp. R08</name>
    <dbReference type="NCBI Taxonomy" id="3238624"/>
    <lineage>
        <taxon>Bacteria</taxon>
        <taxon>Bacillati</taxon>
        <taxon>Actinomycetota</taxon>
        <taxon>Actinomycetes</taxon>
        <taxon>Kitasatosporales</taxon>
        <taxon>Streptomycetaceae</taxon>
        <taxon>Streptomyces</taxon>
    </lineage>
</organism>
<dbReference type="InterPro" id="IPR005509">
    <property type="entry name" value="AfsA_hotdog_dom"/>
</dbReference>
<proteinExistence type="predicted"/>
<evidence type="ECO:0000259" key="2">
    <source>
        <dbReference type="Pfam" id="PF03756"/>
    </source>
</evidence>
<dbReference type="InterPro" id="IPR047757">
    <property type="entry name" value="AfsA-like"/>
</dbReference>
<feature type="domain" description="A-factor biosynthesis hotdog" evidence="2">
    <location>
        <begin position="239"/>
        <end position="300"/>
    </location>
</feature>
<evidence type="ECO:0000256" key="1">
    <source>
        <dbReference type="SAM" id="MobiDB-lite"/>
    </source>
</evidence>
<reference evidence="3" key="1">
    <citation type="submission" date="2024-07" db="EMBL/GenBank/DDBJ databases">
        <authorList>
            <person name="Yu S.T."/>
        </authorList>
    </citation>
    <scope>NUCLEOTIDE SEQUENCE</scope>
    <source>
        <strain evidence="3">R08</strain>
    </source>
</reference>
<sequence>MSASRLPAPPEAGPQPDLNPDLEPLTLSWDSCVSRALVHRNAVAEVLLTDARALSDGHFLLAAQWPRSYATSLTSATSDSGIASTEHHDPMLAAETIRQVGLYICQKFLGAPGTSRPVIRNVGFRIDNSAEPVVGYGATDVLCRAEVFDVRHVDDVPYPVALSVRLQFSAAGREFGSAVGRVRVLSDKEYEMFRGPNAAAAPVPGTVHDRPSPAEVSVPAPGDVMLVRDPSGALLVAPADLRHPRFFDHPSDHVPGMVLLEAARQAACLAGASPGRLNGCHMHALRFTEWNSPVHVECAPADDGWTFQITQDGEPTATGTLSFATKA</sequence>
<dbReference type="AlphaFoldDB" id="A0AB39MQ04"/>
<evidence type="ECO:0000313" key="3">
    <source>
        <dbReference type="EMBL" id="XDQ07069.1"/>
    </source>
</evidence>
<feature type="domain" description="A-factor biosynthesis hotdog" evidence="2">
    <location>
        <begin position="37"/>
        <end position="182"/>
    </location>
</feature>
<feature type="region of interest" description="Disordered" evidence="1">
    <location>
        <begin position="1"/>
        <end position="21"/>
    </location>
</feature>
<dbReference type="GO" id="GO:0016740">
    <property type="term" value="F:transferase activity"/>
    <property type="evidence" value="ECO:0007669"/>
    <property type="project" value="InterPro"/>
</dbReference>
<dbReference type="RefSeq" id="WP_369191900.1">
    <property type="nucleotide sequence ID" value="NZ_CP163431.1"/>
</dbReference>